<organism evidence="1 2">
    <name type="scientific">Rhynchophorus ferrugineus</name>
    <name type="common">Red palm weevil</name>
    <name type="synonym">Curculio ferrugineus</name>
    <dbReference type="NCBI Taxonomy" id="354439"/>
    <lineage>
        <taxon>Eukaryota</taxon>
        <taxon>Metazoa</taxon>
        <taxon>Ecdysozoa</taxon>
        <taxon>Arthropoda</taxon>
        <taxon>Hexapoda</taxon>
        <taxon>Insecta</taxon>
        <taxon>Pterygota</taxon>
        <taxon>Neoptera</taxon>
        <taxon>Endopterygota</taxon>
        <taxon>Coleoptera</taxon>
        <taxon>Polyphaga</taxon>
        <taxon>Cucujiformia</taxon>
        <taxon>Curculionidae</taxon>
        <taxon>Dryophthorinae</taxon>
        <taxon>Rhynchophorus</taxon>
    </lineage>
</organism>
<dbReference type="EMBL" id="JAACXV010014584">
    <property type="protein sequence ID" value="KAF7265710.1"/>
    <property type="molecule type" value="Genomic_DNA"/>
</dbReference>
<gene>
    <name evidence="1" type="ORF">GWI33_020793</name>
</gene>
<sequence>MLRSRVFRSCRIWHNWLKSQQKKILMLYDPTPLIPNSDDKIFRLPRNHKTQGLIIICELDGPGFSTTSKGDKIIHAVDVCSSEKISNPITSVAQKVLLFRTIAWWHRLLR</sequence>
<proteinExistence type="predicted"/>
<accession>A0A834M3R9</accession>
<comment type="caution">
    <text evidence="1">The sequence shown here is derived from an EMBL/GenBank/DDBJ whole genome shotgun (WGS) entry which is preliminary data.</text>
</comment>
<name>A0A834M3R9_RHYFE</name>
<dbReference type="AlphaFoldDB" id="A0A834M3R9"/>
<keyword evidence="2" id="KW-1185">Reference proteome</keyword>
<evidence type="ECO:0000313" key="2">
    <source>
        <dbReference type="Proteomes" id="UP000625711"/>
    </source>
</evidence>
<dbReference type="Proteomes" id="UP000625711">
    <property type="component" value="Unassembled WGS sequence"/>
</dbReference>
<evidence type="ECO:0000313" key="1">
    <source>
        <dbReference type="EMBL" id="KAF7265710.1"/>
    </source>
</evidence>
<protein>
    <submittedName>
        <fullName evidence="1">Uncharacterized protein</fullName>
    </submittedName>
</protein>
<reference evidence="1" key="1">
    <citation type="submission" date="2020-08" db="EMBL/GenBank/DDBJ databases">
        <title>Genome sequencing and assembly of the red palm weevil Rhynchophorus ferrugineus.</title>
        <authorList>
            <person name="Dias G.B."/>
            <person name="Bergman C.M."/>
            <person name="Manee M."/>
        </authorList>
    </citation>
    <scope>NUCLEOTIDE SEQUENCE</scope>
    <source>
        <strain evidence="1">AA-2017</strain>
        <tissue evidence="1">Whole larva</tissue>
    </source>
</reference>